<gene>
    <name evidence="2" type="ORF">RIF29_24809</name>
</gene>
<organism evidence="2 3">
    <name type="scientific">Crotalaria pallida</name>
    <name type="common">Smooth rattlebox</name>
    <name type="synonym">Crotalaria striata</name>
    <dbReference type="NCBI Taxonomy" id="3830"/>
    <lineage>
        <taxon>Eukaryota</taxon>
        <taxon>Viridiplantae</taxon>
        <taxon>Streptophyta</taxon>
        <taxon>Embryophyta</taxon>
        <taxon>Tracheophyta</taxon>
        <taxon>Spermatophyta</taxon>
        <taxon>Magnoliopsida</taxon>
        <taxon>eudicotyledons</taxon>
        <taxon>Gunneridae</taxon>
        <taxon>Pentapetalae</taxon>
        <taxon>rosids</taxon>
        <taxon>fabids</taxon>
        <taxon>Fabales</taxon>
        <taxon>Fabaceae</taxon>
        <taxon>Papilionoideae</taxon>
        <taxon>50 kb inversion clade</taxon>
        <taxon>genistoids sensu lato</taxon>
        <taxon>core genistoids</taxon>
        <taxon>Crotalarieae</taxon>
        <taxon>Crotalaria</taxon>
    </lineage>
</organism>
<dbReference type="GO" id="GO:0016485">
    <property type="term" value="P:protein processing"/>
    <property type="evidence" value="ECO:0007669"/>
    <property type="project" value="InterPro"/>
</dbReference>
<dbReference type="PANTHER" id="PTHR10202:SF26">
    <property type="entry name" value="PRESENILIN"/>
    <property type="match status" value="1"/>
</dbReference>
<keyword evidence="1" id="KW-0472">Membrane</keyword>
<name>A0AAN9HZ87_CROPI</name>
<sequence>MDHVGAAGGVALALYVLVAVLVPGGPLKLLVELASSRDEELPVLVYEARPTIATRNGGGGGLALRLLITGVMEAEAESLSLIELQVVSRDNVNENEGHGGGNRCGCWRVVAVKKKKNKERRKKKGRGPWALLFGQLYSKTRRHHLFFPLTSNRIAQFLVSTIAPCASLFVKSHCSKVLFFTETPQIPLPPHPFL</sequence>
<dbReference type="GO" id="GO:0042500">
    <property type="term" value="F:aspartic endopeptidase activity, intramembrane cleaving"/>
    <property type="evidence" value="ECO:0007669"/>
    <property type="project" value="InterPro"/>
</dbReference>
<proteinExistence type="predicted"/>
<dbReference type="GO" id="GO:0006509">
    <property type="term" value="P:membrane protein ectodomain proteolysis"/>
    <property type="evidence" value="ECO:0007669"/>
    <property type="project" value="TreeGrafter"/>
</dbReference>
<dbReference type="EMBL" id="JAYWIO010000005">
    <property type="protein sequence ID" value="KAK7259209.1"/>
    <property type="molecule type" value="Genomic_DNA"/>
</dbReference>
<dbReference type="AlphaFoldDB" id="A0AAN9HZ87"/>
<keyword evidence="1" id="KW-1133">Transmembrane helix</keyword>
<feature type="transmembrane region" description="Helical" evidence="1">
    <location>
        <begin position="6"/>
        <end position="27"/>
    </location>
</feature>
<dbReference type="GO" id="GO:0070765">
    <property type="term" value="C:gamma-secretase complex"/>
    <property type="evidence" value="ECO:0007669"/>
    <property type="project" value="TreeGrafter"/>
</dbReference>
<comment type="caution">
    <text evidence="2">The sequence shown here is derived from an EMBL/GenBank/DDBJ whole genome shotgun (WGS) entry which is preliminary data.</text>
</comment>
<dbReference type="Proteomes" id="UP001372338">
    <property type="component" value="Unassembled WGS sequence"/>
</dbReference>
<dbReference type="InterPro" id="IPR001108">
    <property type="entry name" value="Peptidase_A22A"/>
</dbReference>
<keyword evidence="3" id="KW-1185">Reference proteome</keyword>
<dbReference type="Pfam" id="PF01080">
    <property type="entry name" value="Presenilin"/>
    <property type="match status" value="1"/>
</dbReference>
<reference evidence="2 3" key="1">
    <citation type="submission" date="2024-01" db="EMBL/GenBank/DDBJ databases">
        <title>The genomes of 5 underutilized Papilionoideae crops provide insights into root nodulation and disease resistanc.</title>
        <authorList>
            <person name="Yuan L."/>
        </authorList>
    </citation>
    <scope>NUCLEOTIDE SEQUENCE [LARGE SCALE GENOMIC DNA]</scope>
    <source>
        <strain evidence="2">ZHUSHIDOU_FW_LH</strain>
        <tissue evidence="2">Leaf</tissue>
    </source>
</reference>
<accession>A0AAN9HZ87</accession>
<protein>
    <submittedName>
        <fullName evidence="2">Uncharacterized protein</fullName>
    </submittedName>
</protein>
<dbReference type="PANTHER" id="PTHR10202">
    <property type="entry name" value="PRESENILIN"/>
    <property type="match status" value="1"/>
</dbReference>
<evidence type="ECO:0000313" key="2">
    <source>
        <dbReference type="EMBL" id="KAK7259209.1"/>
    </source>
</evidence>
<evidence type="ECO:0000256" key="1">
    <source>
        <dbReference type="SAM" id="Phobius"/>
    </source>
</evidence>
<keyword evidence="1" id="KW-0812">Transmembrane</keyword>
<evidence type="ECO:0000313" key="3">
    <source>
        <dbReference type="Proteomes" id="UP001372338"/>
    </source>
</evidence>